<dbReference type="EMBL" id="BART01009699">
    <property type="protein sequence ID" value="GAG79815.1"/>
    <property type="molecule type" value="Genomic_DNA"/>
</dbReference>
<evidence type="ECO:0000256" key="11">
    <source>
        <dbReference type="ARBA" id="ARBA00048366"/>
    </source>
</evidence>
<dbReference type="PANTHER" id="PTHR17490:SF16">
    <property type="entry name" value="THREONYLCARBAMOYL-AMP SYNTHASE"/>
    <property type="match status" value="1"/>
</dbReference>
<dbReference type="Pfam" id="PF01300">
    <property type="entry name" value="Sua5_yciO_yrdC"/>
    <property type="match status" value="1"/>
</dbReference>
<keyword evidence="7" id="KW-0548">Nucleotidyltransferase</keyword>
<dbReference type="GO" id="GO:0061710">
    <property type="term" value="F:L-threonylcarbamoyladenylate synthase"/>
    <property type="evidence" value="ECO:0007669"/>
    <property type="project" value="UniProtKB-EC"/>
</dbReference>
<organism evidence="13">
    <name type="scientific">marine sediment metagenome</name>
    <dbReference type="NCBI Taxonomy" id="412755"/>
    <lineage>
        <taxon>unclassified sequences</taxon>
        <taxon>metagenomes</taxon>
        <taxon>ecological metagenomes</taxon>
    </lineage>
</organism>
<dbReference type="GO" id="GO:0005524">
    <property type="term" value="F:ATP binding"/>
    <property type="evidence" value="ECO:0007669"/>
    <property type="project" value="UniProtKB-KW"/>
</dbReference>
<evidence type="ECO:0000256" key="2">
    <source>
        <dbReference type="ARBA" id="ARBA00007663"/>
    </source>
</evidence>
<dbReference type="PANTHER" id="PTHR17490">
    <property type="entry name" value="SUA5"/>
    <property type="match status" value="1"/>
</dbReference>
<comment type="caution">
    <text evidence="13">The sequence shown here is derived from an EMBL/GenBank/DDBJ whole genome shotgun (WGS) entry which is preliminary data.</text>
</comment>
<dbReference type="GO" id="GO:0006450">
    <property type="term" value="P:regulation of translational fidelity"/>
    <property type="evidence" value="ECO:0007669"/>
    <property type="project" value="TreeGrafter"/>
</dbReference>
<evidence type="ECO:0000256" key="7">
    <source>
        <dbReference type="ARBA" id="ARBA00022695"/>
    </source>
</evidence>
<keyword evidence="9" id="KW-0067">ATP-binding</keyword>
<accession>X1ABK0</accession>
<dbReference type="GO" id="GO:0000049">
    <property type="term" value="F:tRNA binding"/>
    <property type="evidence" value="ECO:0007669"/>
    <property type="project" value="TreeGrafter"/>
</dbReference>
<evidence type="ECO:0000256" key="4">
    <source>
        <dbReference type="ARBA" id="ARBA00022490"/>
    </source>
</evidence>
<evidence type="ECO:0000256" key="8">
    <source>
        <dbReference type="ARBA" id="ARBA00022741"/>
    </source>
</evidence>
<evidence type="ECO:0000256" key="5">
    <source>
        <dbReference type="ARBA" id="ARBA00022679"/>
    </source>
</evidence>
<keyword evidence="4" id="KW-0963">Cytoplasm</keyword>
<dbReference type="InterPro" id="IPR017945">
    <property type="entry name" value="DHBP_synth_RibB-like_a/b_dom"/>
</dbReference>
<keyword evidence="6" id="KW-0819">tRNA processing</keyword>
<dbReference type="InterPro" id="IPR050156">
    <property type="entry name" value="TC-AMP_synthase_SUA5"/>
</dbReference>
<keyword evidence="5" id="KW-0808">Transferase</keyword>
<feature type="domain" description="YrdC-like" evidence="12">
    <location>
        <begin position="16"/>
        <end position="136"/>
    </location>
</feature>
<protein>
    <recommendedName>
        <fullName evidence="10">L-threonylcarbamoyladenylate synthase</fullName>
        <ecNumber evidence="3">2.7.7.87</ecNumber>
    </recommendedName>
    <alternativeName>
        <fullName evidence="10">L-threonylcarbamoyladenylate synthase</fullName>
    </alternativeName>
</protein>
<reference evidence="13" key="1">
    <citation type="journal article" date="2014" name="Front. Microbiol.">
        <title>High frequency of phylogenetically diverse reductive dehalogenase-homologous genes in deep subseafloor sedimentary metagenomes.</title>
        <authorList>
            <person name="Kawai M."/>
            <person name="Futagami T."/>
            <person name="Toyoda A."/>
            <person name="Takaki Y."/>
            <person name="Nishi S."/>
            <person name="Hori S."/>
            <person name="Arai W."/>
            <person name="Tsubouchi T."/>
            <person name="Morono Y."/>
            <person name="Uchiyama I."/>
            <person name="Ito T."/>
            <person name="Fujiyama A."/>
            <person name="Inagaki F."/>
            <person name="Takami H."/>
        </authorList>
    </citation>
    <scope>NUCLEOTIDE SEQUENCE</scope>
    <source>
        <strain evidence="13">Expedition CK06-06</strain>
    </source>
</reference>
<dbReference type="PROSITE" id="PS51163">
    <property type="entry name" value="YRDC"/>
    <property type="match status" value="1"/>
</dbReference>
<evidence type="ECO:0000256" key="6">
    <source>
        <dbReference type="ARBA" id="ARBA00022694"/>
    </source>
</evidence>
<evidence type="ECO:0000256" key="3">
    <source>
        <dbReference type="ARBA" id="ARBA00012584"/>
    </source>
</evidence>
<dbReference type="AlphaFoldDB" id="X1ABK0"/>
<proteinExistence type="inferred from homology"/>
<name>X1ABK0_9ZZZZ</name>
<evidence type="ECO:0000256" key="1">
    <source>
        <dbReference type="ARBA" id="ARBA00004496"/>
    </source>
</evidence>
<keyword evidence="8" id="KW-0547">Nucleotide-binding</keyword>
<comment type="subcellular location">
    <subcellularLocation>
        <location evidence="1">Cytoplasm</location>
    </subcellularLocation>
</comment>
<evidence type="ECO:0000313" key="13">
    <source>
        <dbReference type="EMBL" id="GAG79815.1"/>
    </source>
</evidence>
<dbReference type="InterPro" id="IPR006070">
    <property type="entry name" value="Sua5-like_dom"/>
</dbReference>
<dbReference type="GO" id="GO:0008033">
    <property type="term" value="P:tRNA processing"/>
    <property type="evidence" value="ECO:0007669"/>
    <property type="project" value="UniProtKB-KW"/>
</dbReference>
<dbReference type="GO" id="GO:0003725">
    <property type="term" value="F:double-stranded RNA binding"/>
    <property type="evidence" value="ECO:0007669"/>
    <property type="project" value="InterPro"/>
</dbReference>
<evidence type="ECO:0000256" key="9">
    <source>
        <dbReference type="ARBA" id="ARBA00022840"/>
    </source>
</evidence>
<comment type="catalytic activity">
    <reaction evidence="11">
        <text>L-threonine + hydrogencarbonate + ATP = L-threonylcarbamoyladenylate + diphosphate + H2O</text>
        <dbReference type="Rhea" id="RHEA:36407"/>
        <dbReference type="ChEBI" id="CHEBI:15377"/>
        <dbReference type="ChEBI" id="CHEBI:17544"/>
        <dbReference type="ChEBI" id="CHEBI:30616"/>
        <dbReference type="ChEBI" id="CHEBI:33019"/>
        <dbReference type="ChEBI" id="CHEBI:57926"/>
        <dbReference type="ChEBI" id="CHEBI:73682"/>
        <dbReference type="EC" id="2.7.7.87"/>
    </reaction>
</comment>
<sequence>MGFLVKLARKELKEITLFLEIAVENIIEGKIIAFPTNSVYGIGGNPLNLNVINRLYDIKFRDKSKGFLLLASDIEEASKIAEFNDLAHKLAKEYWPGQLTLILKKKDQNFILPEVTANKNTVGLRVPENEIILEIL</sequence>
<feature type="non-terminal residue" evidence="13">
    <location>
        <position position="136"/>
    </location>
</feature>
<comment type="similarity">
    <text evidence="2">Belongs to the SUA5 family.</text>
</comment>
<evidence type="ECO:0000256" key="10">
    <source>
        <dbReference type="ARBA" id="ARBA00029774"/>
    </source>
</evidence>
<dbReference type="Gene3D" id="3.90.870.10">
    <property type="entry name" value="DHBP synthase"/>
    <property type="match status" value="1"/>
</dbReference>
<dbReference type="SUPFAM" id="SSF55821">
    <property type="entry name" value="YrdC/RibB"/>
    <property type="match status" value="1"/>
</dbReference>
<dbReference type="EC" id="2.7.7.87" evidence="3"/>
<evidence type="ECO:0000259" key="12">
    <source>
        <dbReference type="PROSITE" id="PS51163"/>
    </source>
</evidence>
<gene>
    <name evidence="13" type="ORF">S01H4_21414</name>
</gene>
<dbReference type="GO" id="GO:0005737">
    <property type="term" value="C:cytoplasm"/>
    <property type="evidence" value="ECO:0007669"/>
    <property type="project" value="UniProtKB-SubCell"/>
</dbReference>